<sequence>MTLRHKQIGAALGLLTGTTMGSGIGFLLGWHSFNLIVLVTLFGLFGVAAGLWLGSRMIFKELP</sequence>
<dbReference type="Proteomes" id="UP000187074">
    <property type="component" value="Unassembled WGS sequence"/>
</dbReference>
<keyword evidence="1" id="KW-1133">Transmembrane helix</keyword>
<name>A0A1R1AU00_PAELA</name>
<feature type="transmembrane region" description="Helical" evidence="1">
    <location>
        <begin position="31"/>
        <end position="53"/>
    </location>
</feature>
<evidence type="ECO:0000313" key="2">
    <source>
        <dbReference type="EMBL" id="OME88868.1"/>
    </source>
</evidence>
<dbReference type="RefSeq" id="WP_076325694.1">
    <property type="nucleotide sequence ID" value="NZ_JBCNGN010000002.1"/>
</dbReference>
<evidence type="ECO:0000256" key="1">
    <source>
        <dbReference type="SAM" id="Phobius"/>
    </source>
</evidence>
<dbReference type="OrthoDB" id="2664367at2"/>
<evidence type="ECO:0000313" key="3">
    <source>
        <dbReference type="Proteomes" id="UP000187074"/>
    </source>
</evidence>
<accession>A0A1R1AU00</accession>
<organism evidence="2 3">
    <name type="scientific">Paenibacillus lautus</name>
    <name type="common">Bacillus lautus</name>
    <dbReference type="NCBI Taxonomy" id="1401"/>
    <lineage>
        <taxon>Bacteria</taxon>
        <taxon>Bacillati</taxon>
        <taxon>Bacillota</taxon>
        <taxon>Bacilli</taxon>
        <taxon>Bacillales</taxon>
        <taxon>Paenibacillaceae</taxon>
        <taxon>Paenibacillus</taxon>
    </lineage>
</organism>
<protein>
    <submittedName>
        <fullName evidence="2">Uncharacterized protein</fullName>
    </submittedName>
</protein>
<keyword evidence="1" id="KW-0472">Membrane</keyword>
<keyword evidence="1" id="KW-0812">Transmembrane</keyword>
<gene>
    <name evidence="2" type="ORF">BK123_28330</name>
</gene>
<dbReference type="AlphaFoldDB" id="A0A1R1AU00"/>
<reference evidence="2 3" key="1">
    <citation type="submission" date="2016-11" db="EMBL/GenBank/DDBJ databases">
        <title>Paenibacillus species isolates.</title>
        <authorList>
            <person name="Beno S.M."/>
        </authorList>
    </citation>
    <scope>NUCLEOTIDE SEQUENCE [LARGE SCALE GENOMIC DNA]</scope>
    <source>
        <strain evidence="2 3">FSL F4-0100</strain>
    </source>
</reference>
<proteinExistence type="predicted"/>
<comment type="caution">
    <text evidence="2">The sequence shown here is derived from an EMBL/GenBank/DDBJ whole genome shotgun (WGS) entry which is preliminary data.</text>
</comment>
<dbReference type="EMBL" id="MRTF01000012">
    <property type="protein sequence ID" value="OME88868.1"/>
    <property type="molecule type" value="Genomic_DNA"/>
</dbReference>